<dbReference type="EMBL" id="JANBPG010001652">
    <property type="protein sequence ID" value="KAJ1888895.1"/>
    <property type="molecule type" value="Genomic_DNA"/>
</dbReference>
<keyword evidence="2" id="KW-1185">Reference proteome</keyword>
<proteinExistence type="predicted"/>
<feature type="non-terminal residue" evidence="1">
    <location>
        <position position="121"/>
    </location>
</feature>
<dbReference type="Proteomes" id="UP001150581">
    <property type="component" value="Unassembled WGS sequence"/>
</dbReference>
<evidence type="ECO:0000313" key="2">
    <source>
        <dbReference type="Proteomes" id="UP001150581"/>
    </source>
</evidence>
<reference evidence="1" key="1">
    <citation type="submission" date="2022-07" db="EMBL/GenBank/DDBJ databases">
        <title>Phylogenomic reconstructions and comparative analyses of Kickxellomycotina fungi.</title>
        <authorList>
            <person name="Reynolds N.K."/>
            <person name="Stajich J.E."/>
            <person name="Barry K."/>
            <person name="Grigoriev I.V."/>
            <person name="Crous P."/>
            <person name="Smith M.E."/>
        </authorList>
    </citation>
    <scope>NUCLEOTIDE SEQUENCE</scope>
    <source>
        <strain evidence="1">Benny 63K</strain>
    </source>
</reference>
<evidence type="ECO:0000313" key="1">
    <source>
        <dbReference type="EMBL" id="KAJ1888895.1"/>
    </source>
</evidence>
<comment type="caution">
    <text evidence="1">The sequence shown here is derived from an EMBL/GenBank/DDBJ whole genome shotgun (WGS) entry which is preliminary data.</text>
</comment>
<organism evidence="1 2">
    <name type="scientific">Kickxella alabastrina</name>
    <dbReference type="NCBI Taxonomy" id="61397"/>
    <lineage>
        <taxon>Eukaryota</taxon>
        <taxon>Fungi</taxon>
        <taxon>Fungi incertae sedis</taxon>
        <taxon>Zoopagomycota</taxon>
        <taxon>Kickxellomycotina</taxon>
        <taxon>Kickxellomycetes</taxon>
        <taxon>Kickxellales</taxon>
        <taxon>Kickxellaceae</taxon>
        <taxon>Kickxella</taxon>
    </lineage>
</organism>
<accession>A0ACC1I6D5</accession>
<sequence>MPTATATASTASTASASTGIAPGTPGATAAGATHAIQDNVLTKDKLRQILMVIQALRSKGATEQNNAEYAKLMHIMRVVNAQQQQQQQQQIQQQQQQIQQQQQQIQQQQQPSADTSANGIY</sequence>
<gene>
    <name evidence="1" type="ORF">LPJ66_008334</name>
</gene>
<name>A0ACC1I6D5_9FUNG</name>
<protein>
    <submittedName>
        <fullName evidence="1">Uncharacterized protein</fullName>
    </submittedName>
</protein>